<gene>
    <name evidence="2" type="ORF">CSKR_108494</name>
</gene>
<dbReference type="Proteomes" id="UP000286415">
    <property type="component" value="Unassembled WGS sequence"/>
</dbReference>
<accession>A0A8T1M2V7</accession>
<dbReference type="EMBL" id="NIRI02000056">
    <property type="protein sequence ID" value="KAG5443176.1"/>
    <property type="molecule type" value="Genomic_DNA"/>
</dbReference>
<reference evidence="2 3" key="2">
    <citation type="journal article" date="2021" name="Genomics">
        <title>High-quality reference genome for Clonorchis sinensis.</title>
        <authorList>
            <person name="Young N.D."/>
            <person name="Stroehlein A.J."/>
            <person name="Kinkar L."/>
            <person name="Wang T."/>
            <person name="Sohn W.M."/>
            <person name="Chang B.C.H."/>
            <person name="Kaur P."/>
            <person name="Weisz D."/>
            <person name="Dudchenko O."/>
            <person name="Aiden E.L."/>
            <person name="Korhonen P.K."/>
            <person name="Gasser R.B."/>
        </authorList>
    </citation>
    <scope>NUCLEOTIDE SEQUENCE [LARGE SCALE GENOMIC DNA]</scope>
    <source>
        <strain evidence="2">Cs-k2</strain>
    </source>
</reference>
<sequence length="103" mass="11468">MITAARPLSAPPMVPASFKDGLIQMEGDMLTVQELLAAKLAIYEKQLAVPLERCEAMENSAEMFARIQRKSRCPMRERIKWSIVGSLLFGLILSVVIYASLRG</sequence>
<evidence type="ECO:0000256" key="1">
    <source>
        <dbReference type="SAM" id="Phobius"/>
    </source>
</evidence>
<organism evidence="2 3">
    <name type="scientific">Clonorchis sinensis</name>
    <name type="common">Chinese liver fluke</name>
    <dbReference type="NCBI Taxonomy" id="79923"/>
    <lineage>
        <taxon>Eukaryota</taxon>
        <taxon>Metazoa</taxon>
        <taxon>Spiralia</taxon>
        <taxon>Lophotrochozoa</taxon>
        <taxon>Platyhelminthes</taxon>
        <taxon>Trematoda</taxon>
        <taxon>Digenea</taxon>
        <taxon>Opisthorchiida</taxon>
        <taxon>Opisthorchiata</taxon>
        <taxon>Opisthorchiidae</taxon>
        <taxon>Clonorchis</taxon>
    </lineage>
</organism>
<comment type="caution">
    <text evidence="2">The sequence shown here is derived from an EMBL/GenBank/DDBJ whole genome shotgun (WGS) entry which is preliminary data.</text>
</comment>
<dbReference type="AlphaFoldDB" id="A0A8T1M2V7"/>
<protein>
    <submittedName>
        <fullName evidence="2">Uncharacterized protein</fullName>
    </submittedName>
</protein>
<keyword evidence="3" id="KW-1185">Reference proteome</keyword>
<evidence type="ECO:0000313" key="2">
    <source>
        <dbReference type="EMBL" id="KAG5443176.1"/>
    </source>
</evidence>
<keyword evidence="1" id="KW-1133">Transmembrane helix</keyword>
<feature type="transmembrane region" description="Helical" evidence="1">
    <location>
        <begin position="79"/>
        <end position="101"/>
    </location>
</feature>
<proteinExistence type="predicted"/>
<evidence type="ECO:0000313" key="3">
    <source>
        <dbReference type="Proteomes" id="UP000286415"/>
    </source>
</evidence>
<keyword evidence="1" id="KW-0812">Transmembrane</keyword>
<reference evidence="2 3" key="1">
    <citation type="journal article" date="2018" name="Biotechnol. Adv.">
        <title>Improved genomic resources and new bioinformatic workflow for the carcinogenic parasite Clonorchis sinensis: Biotechnological implications.</title>
        <authorList>
            <person name="Wang D."/>
            <person name="Korhonen P.K."/>
            <person name="Gasser R.B."/>
            <person name="Young N.D."/>
        </authorList>
    </citation>
    <scope>NUCLEOTIDE SEQUENCE [LARGE SCALE GENOMIC DNA]</scope>
    <source>
        <strain evidence="2">Cs-k2</strain>
    </source>
</reference>
<dbReference type="OrthoDB" id="10280876at2759"/>
<name>A0A8T1M2V7_CLOSI</name>
<keyword evidence="1" id="KW-0472">Membrane</keyword>